<comment type="caution">
    <text evidence="5">The sequence shown here is derived from an EMBL/GenBank/DDBJ whole genome shotgun (WGS) entry which is preliminary data.</text>
</comment>
<proteinExistence type="predicted"/>
<feature type="chain" id="PRO_5028992332" description="5'-nucleotidase" evidence="3">
    <location>
        <begin position="21"/>
        <end position="84"/>
    </location>
</feature>
<name>A0A7H4PB10_9ENTR</name>
<dbReference type="Proteomes" id="UP000254571">
    <property type="component" value="Unassembled WGS sequence"/>
</dbReference>
<dbReference type="InterPro" id="IPR002828">
    <property type="entry name" value="SurE-like_Pase/nucleotidase"/>
</dbReference>
<evidence type="ECO:0000313" key="5">
    <source>
        <dbReference type="EMBL" id="STW09625.1"/>
    </source>
</evidence>
<evidence type="ECO:0000256" key="1">
    <source>
        <dbReference type="ARBA" id="ARBA00000815"/>
    </source>
</evidence>
<dbReference type="SUPFAM" id="SSF64167">
    <property type="entry name" value="SurE-like"/>
    <property type="match status" value="1"/>
</dbReference>
<feature type="signal peptide" evidence="3">
    <location>
        <begin position="1"/>
        <end position="20"/>
    </location>
</feature>
<reference evidence="5 6" key="1">
    <citation type="submission" date="2018-06" db="EMBL/GenBank/DDBJ databases">
        <authorList>
            <consortium name="Pathogen Informatics"/>
            <person name="Doyle S."/>
        </authorList>
    </citation>
    <scope>NUCLEOTIDE SEQUENCE [LARGE SCALE GENOMIC DNA]</scope>
    <source>
        <strain evidence="5 6">NCTC9149</strain>
    </source>
</reference>
<accession>A0A7H4PB10</accession>
<evidence type="ECO:0000313" key="6">
    <source>
        <dbReference type="Proteomes" id="UP000254571"/>
    </source>
</evidence>
<organism evidence="5 6">
    <name type="scientific">Klebsiella grimontii</name>
    <dbReference type="NCBI Taxonomy" id="2058152"/>
    <lineage>
        <taxon>Bacteria</taxon>
        <taxon>Pseudomonadati</taxon>
        <taxon>Pseudomonadota</taxon>
        <taxon>Gammaproteobacteria</taxon>
        <taxon>Enterobacterales</taxon>
        <taxon>Enterobacteriaceae</taxon>
        <taxon>Klebsiella/Raoultella group</taxon>
        <taxon>Klebsiella</taxon>
    </lineage>
</organism>
<feature type="domain" description="Survival protein SurE-like phosphatase/nucleotidase" evidence="4">
    <location>
        <begin position="27"/>
        <end position="74"/>
    </location>
</feature>
<dbReference type="AlphaFoldDB" id="A0A7H4PB10"/>
<comment type="catalytic activity">
    <reaction evidence="1">
        <text>a ribonucleoside 5'-phosphate + H2O = a ribonucleoside + phosphate</text>
        <dbReference type="Rhea" id="RHEA:12484"/>
        <dbReference type="ChEBI" id="CHEBI:15377"/>
        <dbReference type="ChEBI" id="CHEBI:18254"/>
        <dbReference type="ChEBI" id="CHEBI:43474"/>
        <dbReference type="ChEBI" id="CHEBI:58043"/>
        <dbReference type="EC" id="3.1.3.5"/>
    </reaction>
</comment>
<dbReference type="Pfam" id="PF01975">
    <property type="entry name" value="SurE"/>
    <property type="match status" value="1"/>
</dbReference>
<evidence type="ECO:0000256" key="3">
    <source>
        <dbReference type="SAM" id="SignalP"/>
    </source>
</evidence>
<dbReference type="GO" id="GO:0008253">
    <property type="term" value="F:5'-nucleotidase activity"/>
    <property type="evidence" value="ECO:0007669"/>
    <property type="project" value="UniProtKB-EC"/>
</dbReference>
<keyword evidence="3" id="KW-0732">Signal</keyword>
<gene>
    <name evidence="5" type="ORF">NCTC9149_06124</name>
</gene>
<evidence type="ECO:0000259" key="4">
    <source>
        <dbReference type="Pfam" id="PF01975"/>
    </source>
</evidence>
<evidence type="ECO:0000256" key="2">
    <source>
        <dbReference type="ARBA" id="ARBA00012643"/>
    </source>
</evidence>
<dbReference type="InterPro" id="IPR036523">
    <property type="entry name" value="SurE-like_sf"/>
</dbReference>
<dbReference type="EC" id="3.1.3.5" evidence="2"/>
<sequence>MRTKILTAAILALSAAGVQAAEKPLKILLVNDDGCQSVGTTSLQEKLAAKGYDVWMVAPATNQSGIGSAITFKTGKVFDVKKSR</sequence>
<protein>
    <recommendedName>
        <fullName evidence="2">5'-nucleotidase</fullName>
        <ecNumber evidence="2">3.1.3.5</ecNumber>
    </recommendedName>
</protein>
<dbReference type="EMBL" id="UGMX01000002">
    <property type="protein sequence ID" value="STW09625.1"/>
    <property type="molecule type" value="Genomic_DNA"/>
</dbReference>
<dbReference type="Gene3D" id="3.40.1210.10">
    <property type="entry name" value="Survival protein SurE-like phosphatase/nucleotidase"/>
    <property type="match status" value="1"/>
</dbReference>